<evidence type="ECO:0000256" key="1">
    <source>
        <dbReference type="ARBA" id="ARBA00010617"/>
    </source>
</evidence>
<dbReference type="PANTHER" id="PTHR46696:SF4">
    <property type="entry name" value="BIOTIN BIOSYNTHESIS CYTOCHROME P450"/>
    <property type="match status" value="1"/>
</dbReference>
<name>A0A381Z9Y5_9ZZZZ</name>
<dbReference type="InterPro" id="IPR002397">
    <property type="entry name" value="Cyt_P450_B"/>
</dbReference>
<gene>
    <name evidence="7" type="ORF">METZ01_LOCUS138894</name>
</gene>
<dbReference type="GO" id="GO:0036199">
    <property type="term" value="F:cholest-4-en-3-one 26-monooxygenase activity"/>
    <property type="evidence" value="ECO:0007669"/>
    <property type="project" value="TreeGrafter"/>
</dbReference>
<evidence type="ECO:0000256" key="2">
    <source>
        <dbReference type="ARBA" id="ARBA00022617"/>
    </source>
</evidence>
<accession>A0A381Z9Y5</accession>
<protein>
    <recommendedName>
        <fullName evidence="8">Cytochrome P450</fullName>
    </recommendedName>
</protein>
<organism evidence="7">
    <name type="scientific">marine metagenome</name>
    <dbReference type="NCBI Taxonomy" id="408172"/>
    <lineage>
        <taxon>unclassified sequences</taxon>
        <taxon>metagenomes</taxon>
        <taxon>ecological metagenomes</taxon>
    </lineage>
</organism>
<dbReference type="Pfam" id="PF00067">
    <property type="entry name" value="p450"/>
    <property type="match status" value="1"/>
</dbReference>
<dbReference type="Gene3D" id="1.10.630.10">
    <property type="entry name" value="Cytochrome P450"/>
    <property type="match status" value="1"/>
</dbReference>
<dbReference type="EMBL" id="UINC01020505">
    <property type="protein sequence ID" value="SVA86040.1"/>
    <property type="molecule type" value="Genomic_DNA"/>
</dbReference>
<evidence type="ECO:0000256" key="6">
    <source>
        <dbReference type="ARBA" id="ARBA00023033"/>
    </source>
</evidence>
<evidence type="ECO:0000313" key="7">
    <source>
        <dbReference type="EMBL" id="SVA86040.1"/>
    </source>
</evidence>
<evidence type="ECO:0000256" key="5">
    <source>
        <dbReference type="ARBA" id="ARBA00023004"/>
    </source>
</evidence>
<evidence type="ECO:0008006" key="8">
    <source>
        <dbReference type="Google" id="ProtNLM"/>
    </source>
</evidence>
<dbReference type="GO" id="GO:0005506">
    <property type="term" value="F:iron ion binding"/>
    <property type="evidence" value="ECO:0007669"/>
    <property type="project" value="InterPro"/>
</dbReference>
<dbReference type="PRINTS" id="PR00359">
    <property type="entry name" value="BP450"/>
</dbReference>
<dbReference type="InterPro" id="IPR001128">
    <property type="entry name" value="Cyt_P450"/>
</dbReference>
<dbReference type="CDD" id="cd11033">
    <property type="entry name" value="CYP142-like"/>
    <property type="match status" value="1"/>
</dbReference>
<dbReference type="AlphaFoldDB" id="A0A381Z9Y5"/>
<keyword evidence="4" id="KW-0560">Oxidoreductase</keyword>
<dbReference type="InterPro" id="IPR036396">
    <property type="entry name" value="Cyt_P450_sf"/>
</dbReference>
<evidence type="ECO:0000256" key="4">
    <source>
        <dbReference type="ARBA" id="ARBA00023002"/>
    </source>
</evidence>
<feature type="non-terminal residue" evidence="7">
    <location>
        <position position="1"/>
    </location>
</feature>
<proteinExistence type="inferred from homology"/>
<sequence length="405" mass="44101">PATYDRGIPHGAFADLRVTAGLVRNPDGPWGSGFWSVTRLDDLVAVSRDPQTFSSAVGHIQIYDVDEDVIDARASMIDLDPPIHTRLRRLVSSAFTPKHVQNYVGDVRRRIGARLDALEAAGGGDWVAEVAAPIPIGVICALMGVPEADHDLMIEMTDHLVEGTSSAELDPGAYGNTRPLRELPFNSPAAFGVEEYARRARRDRLANPTDDLLTQLAHAEVDGERLSETEYARFFQLMIFAGNETTRSAMAHLALHLVGHADQFDRVRSDEGLVEGAAEEVVRHASPILYFRRTATVDTVLAGTEVRAGDKVVMWYASANFDEAHFDDPLAFEVGRPRTPGHVAFGGGGAHFCLGASLARIELVELVAEVMRRDLAMRVVGEPEMVSSNFVNGIQSLTVELLGAR</sequence>
<dbReference type="GO" id="GO:0020037">
    <property type="term" value="F:heme binding"/>
    <property type="evidence" value="ECO:0007669"/>
    <property type="project" value="InterPro"/>
</dbReference>
<keyword evidence="3" id="KW-0479">Metal-binding</keyword>
<keyword evidence="2" id="KW-0349">Heme</keyword>
<keyword evidence="6" id="KW-0503">Monooxygenase</keyword>
<dbReference type="PANTHER" id="PTHR46696">
    <property type="entry name" value="P450, PUTATIVE (EUROFUNG)-RELATED"/>
    <property type="match status" value="1"/>
</dbReference>
<reference evidence="7" key="1">
    <citation type="submission" date="2018-05" db="EMBL/GenBank/DDBJ databases">
        <authorList>
            <person name="Lanie J.A."/>
            <person name="Ng W.-L."/>
            <person name="Kazmierczak K.M."/>
            <person name="Andrzejewski T.M."/>
            <person name="Davidsen T.M."/>
            <person name="Wayne K.J."/>
            <person name="Tettelin H."/>
            <person name="Glass J.I."/>
            <person name="Rusch D."/>
            <person name="Podicherti R."/>
            <person name="Tsui H.-C.T."/>
            <person name="Winkler M.E."/>
        </authorList>
    </citation>
    <scope>NUCLEOTIDE SEQUENCE</scope>
</reference>
<keyword evidence="5" id="KW-0408">Iron</keyword>
<dbReference type="GO" id="GO:0008395">
    <property type="term" value="F:steroid hydroxylase activity"/>
    <property type="evidence" value="ECO:0007669"/>
    <property type="project" value="TreeGrafter"/>
</dbReference>
<dbReference type="GO" id="GO:0006707">
    <property type="term" value="P:cholesterol catabolic process"/>
    <property type="evidence" value="ECO:0007669"/>
    <property type="project" value="TreeGrafter"/>
</dbReference>
<dbReference type="SUPFAM" id="SSF48264">
    <property type="entry name" value="Cytochrome P450"/>
    <property type="match status" value="1"/>
</dbReference>
<evidence type="ECO:0000256" key="3">
    <source>
        <dbReference type="ARBA" id="ARBA00022723"/>
    </source>
</evidence>
<dbReference type="FunFam" id="1.10.630.10:FF:000018">
    <property type="entry name" value="Cytochrome P450 monooxygenase"/>
    <property type="match status" value="1"/>
</dbReference>
<comment type="similarity">
    <text evidence="1">Belongs to the cytochrome P450 family.</text>
</comment>